<accession>A0ABN2VXY4</accession>
<evidence type="ECO:0000256" key="1">
    <source>
        <dbReference type="ARBA" id="ARBA00022679"/>
    </source>
</evidence>
<dbReference type="Proteomes" id="UP001501480">
    <property type="component" value="Unassembled WGS sequence"/>
</dbReference>
<dbReference type="PANTHER" id="PTHR43792">
    <property type="entry name" value="GNAT FAMILY, PUTATIVE (AFU_ORTHOLOGUE AFUA_3G00765)-RELATED-RELATED"/>
    <property type="match status" value="1"/>
</dbReference>
<evidence type="ECO:0000313" key="6">
    <source>
        <dbReference type="Proteomes" id="UP001501480"/>
    </source>
</evidence>
<sequence>MLRVVDPGDAEILSRLQKENRAHLAPWSPLRDEHWLSAEGQLELIERRLVQMVEGCAAVFVVLDDGEVVGEITLDGIVRGPFQNGHVGYWLAEHATGRGLMTRAVEELAAHAFDVMGLHRLQAGTLVHNAASRAVLRRCGFSPYGTAPRYLRIQGRWQDHVLFQRLAHDESLDP</sequence>
<evidence type="ECO:0000259" key="4">
    <source>
        <dbReference type="PROSITE" id="PS51186"/>
    </source>
</evidence>
<dbReference type="InterPro" id="IPR051531">
    <property type="entry name" value="N-acetyltransferase"/>
</dbReference>
<dbReference type="PROSITE" id="PS51186">
    <property type="entry name" value="GNAT"/>
    <property type="match status" value="1"/>
</dbReference>
<feature type="domain" description="N-acetyltransferase" evidence="4">
    <location>
        <begin position="1"/>
        <end position="168"/>
    </location>
</feature>
<comment type="caution">
    <text evidence="5">The sequence shown here is derived from an EMBL/GenBank/DDBJ whole genome shotgun (WGS) entry which is preliminary data.</text>
</comment>
<dbReference type="PANTHER" id="PTHR43792:SF8">
    <property type="entry name" value="[RIBOSOMAL PROTEIN US5]-ALANINE N-ACETYLTRANSFERASE"/>
    <property type="match status" value="1"/>
</dbReference>
<comment type="similarity">
    <text evidence="3">Belongs to the acetyltransferase family. RimJ subfamily.</text>
</comment>
<dbReference type="InterPro" id="IPR000182">
    <property type="entry name" value="GNAT_dom"/>
</dbReference>
<dbReference type="Pfam" id="PF13302">
    <property type="entry name" value="Acetyltransf_3"/>
    <property type="match status" value="1"/>
</dbReference>
<keyword evidence="1" id="KW-0808">Transferase</keyword>
<reference evidence="5 6" key="1">
    <citation type="journal article" date="2019" name="Int. J. Syst. Evol. Microbiol.">
        <title>The Global Catalogue of Microorganisms (GCM) 10K type strain sequencing project: providing services to taxonomists for standard genome sequencing and annotation.</title>
        <authorList>
            <consortium name="The Broad Institute Genomics Platform"/>
            <consortium name="The Broad Institute Genome Sequencing Center for Infectious Disease"/>
            <person name="Wu L."/>
            <person name="Ma J."/>
        </authorList>
    </citation>
    <scope>NUCLEOTIDE SEQUENCE [LARGE SCALE GENOMIC DNA]</scope>
    <source>
        <strain evidence="5 6">JCM 15749</strain>
    </source>
</reference>
<keyword evidence="6" id="KW-1185">Reference proteome</keyword>
<gene>
    <name evidence="5" type="ORF">GCM10009821_15720</name>
</gene>
<organism evidence="5 6">
    <name type="scientific">Aeromicrobium halocynthiae</name>
    <dbReference type="NCBI Taxonomy" id="560557"/>
    <lineage>
        <taxon>Bacteria</taxon>
        <taxon>Bacillati</taxon>
        <taxon>Actinomycetota</taxon>
        <taxon>Actinomycetes</taxon>
        <taxon>Propionibacteriales</taxon>
        <taxon>Nocardioidaceae</taxon>
        <taxon>Aeromicrobium</taxon>
    </lineage>
</organism>
<evidence type="ECO:0000256" key="2">
    <source>
        <dbReference type="ARBA" id="ARBA00023315"/>
    </source>
</evidence>
<evidence type="ECO:0000256" key="3">
    <source>
        <dbReference type="ARBA" id="ARBA00038502"/>
    </source>
</evidence>
<dbReference type="SUPFAM" id="SSF55729">
    <property type="entry name" value="Acyl-CoA N-acyltransferases (Nat)"/>
    <property type="match status" value="1"/>
</dbReference>
<name>A0ABN2VXY4_9ACTN</name>
<dbReference type="InterPro" id="IPR016181">
    <property type="entry name" value="Acyl_CoA_acyltransferase"/>
</dbReference>
<keyword evidence="2" id="KW-0012">Acyltransferase</keyword>
<protein>
    <submittedName>
        <fullName evidence="5">GNAT family N-acetyltransferase</fullName>
    </submittedName>
</protein>
<evidence type="ECO:0000313" key="5">
    <source>
        <dbReference type="EMBL" id="GAA2077036.1"/>
    </source>
</evidence>
<dbReference type="Gene3D" id="3.40.630.30">
    <property type="match status" value="1"/>
</dbReference>
<proteinExistence type="inferred from homology"/>
<dbReference type="EMBL" id="BAAAPY010000004">
    <property type="protein sequence ID" value="GAA2077036.1"/>
    <property type="molecule type" value="Genomic_DNA"/>
</dbReference>